<gene>
    <name evidence="2" type="ORF">IV203_000614</name>
</gene>
<evidence type="ECO:0000313" key="2">
    <source>
        <dbReference type="EMBL" id="KAG7355928.1"/>
    </source>
</evidence>
<comment type="caution">
    <text evidence="2">The sequence shown here is derived from an EMBL/GenBank/DDBJ whole genome shotgun (WGS) entry which is preliminary data.</text>
</comment>
<reference evidence="2" key="2">
    <citation type="submission" date="2021-04" db="EMBL/GenBank/DDBJ databases">
        <authorList>
            <person name="Podell S."/>
        </authorList>
    </citation>
    <scope>NUCLEOTIDE SEQUENCE</scope>
    <source>
        <strain evidence="2">Hildebrandi</strain>
    </source>
</reference>
<feature type="region of interest" description="Disordered" evidence="1">
    <location>
        <begin position="1"/>
        <end position="66"/>
    </location>
</feature>
<feature type="compositionally biased region" description="Acidic residues" evidence="1">
    <location>
        <begin position="27"/>
        <end position="42"/>
    </location>
</feature>
<evidence type="ECO:0000313" key="3">
    <source>
        <dbReference type="Proteomes" id="UP000693970"/>
    </source>
</evidence>
<reference evidence="2" key="1">
    <citation type="journal article" date="2021" name="Sci. Rep.">
        <title>Diploid genomic architecture of Nitzschia inconspicua, an elite biomass production diatom.</title>
        <authorList>
            <person name="Oliver A."/>
            <person name="Podell S."/>
            <person name="Pinowska A."/>
            <person name="Traller J.C."/>
            <person name="Smith S.R."/>
            <person name="McClure R."/>
            <person name="Beliaev A."/>
            <person name="Bohutskyi P."/>
            <person name="Hill E.A."/>
            <person name="Rabines A."/>
            <person name="Zheng H."/>
            <person name="Allen L.Z."/>
            <person name="Kuo A."/>
            <person name="Grigoriev I.V."/>
            <person name="Allen A.E."/>
            <person name="Hazlebeck D."/>
            <person name="Allen E.E."/>
        </authorList>
    </citation>
    <scope>NUCLEOTIDE SEQUENCE</scope>
    <source>
        <strain evidence="2">Hildebrandi</strain>
    </source>
</reference>
<name>A0A9K3L5H5_9STRA</name>
<sequence>MSAVNSTVSAEEEKETASISAAVHEPADDDKDDEAVEEDDNAYGERWGTGCLTPFDRSVQELDAEE</sequence>
<dbReference type="EMBL" id="JAGRRH010000015">
    <property type="protein sequence ID" value="KAG7355928.1"/>
    <property type="molecule type" value="Genomic_DNA"/>
</dbReference>
<dbReference type="AlphaFoldDB" id="A0A9K3L5H5"/>
<evidence type="ECO:0000256" key="1">
    <source>
        <dbReference type="SAM" id="MobiDB-lite"/>
    </source>
</evidence>
<protein>
    <submittedName>
        <fullName evidence="2">Uncharacterized protein</fullName>
    </submittedName>
</protein>
<dbReference type="Proteomes" id="UP000693970">
    <property type="component" value="Unassembled WGS sequence"/>
</dbReference>
<organism evidence="2 3">
    <name type="scientific">Nitzschia inconspicua</name>
    <dbReference type="NCBI Taxonomy" id="303405"/>
    <lineage>
        <taxon>Eukaryota</taxon>
        <taxon>Sar</taxon>
        <taxon>Stramenopiles</taxon>
        <taxon>Ochrophyta</taxon>
        <taxon>Bacillariophyta</taxon>
        <taxon>Bacillariophyceae</taxon>
        <taxon>Bacillariophycidae</taxon>
        <taxon>Bacillariales</taxon>
        <taxon>Bacillariaceae</taxon>
        <taxon>Nitzschia</taxon>
    </lineage>
</organism>
<proteinExistence type="predicted"/>
<accession>A0A9K3L5H5</accession>
<keyword evidence="3" id="KW-1185">Reference proteome</keyword>